<keyword evidence="2" id="KW-1185">Reference proteome</keyword>
<dbReference type="EMBL" id="LOPU01000016">
    <property type="protein sequence ID" value="KTG10674.1"/>
    <property type="molecule type" value="Genomic_DNA"/>
</dbReference>
<dbReference type="Proteomes" id="UP000054387">
    <property type="component" value="Unassembled WGS sequence"/>
</dbReference>
<dbReference type="AlphaFoldDB" id="A0A0W1RB21"/>
<evidence type="ECO:0000313" key="1">
    <source>
        <dbReference type="EMBL" id="KTG10674.1"/>
    </source>
</evidence>
<sequence length="129" mass="14444">MSVPSGTVKRLSEYTLSGKHAEDGGYDFSSLSFRSRCSLTRAHAHDEALGRTSGCENRTTVVSLTPFASLSDSILFDVTSSRLVFVRDARWREHTLTMKCSEERPGARIEPRSFRSLRSLHSLIRFSST</sequence>
<organism evidence="1 2">
    <name type="scientific">Haloprofundus marisrubri</name>
    <dbReference type="NCBI Taxonomy" id="1514971"/>
    <lineage>
        <taxon>Archaea</taxon>
        <taxon>Methanobacteriati</taxon>
        <taxon>Methanobacteriota</taxon>
        <taxon>Stenosarchaea group</taxon>
        <taxon>Halobacteria</taxon>
        <taxon>Halobacteriales</taxon>
        <taxon>Haloferacaceae</taxon>
        <taxon>Haloprofundus</taxon>
    </lineage>
</organism>
<proteinExistence type="predicted"/>
<name>A0A0W1RB21_9EURY</name>
<dbReference type="STRING" id="1514971.AUR64_05605"/>
<protein>
    <submittedName>
        <fullName evidence="1">Uncharacterized protein</fullName>
    </submittedName>
</protein>
<accession>A0A0W1RB21</accession>
<comment type="caution">
    <text evidence="1">The sequence shown here is derived from an EMBL/GenBank/DDBJ whole genome shotgun (WGS) entry which is preliminary data.</text>
</comment>
<gene>
    <name evidence="1" type="ORF">AUR64_05605</name>
</gene>
<reference evidence="1 2" key="1">
    <citation type="submission" date="2015-12" db="EMBL/GenBank/DDBJ databases">
        <title>Haloprofundus marisrubri gen. nov., sp. nov., an extremely halophilic archaeon isolated from the Discovery deep brine-seawater interface in the Red Sea.</title>
        <authorList>
            <person name="Zhang G."/>
            <person name="Stingl U."/>
            <person name="Rashid M."/>
        </authorList>
    </citation>
    <scope>NUCLEOTIDE SEQUENCE [LARGE SCALE GENOMIC DNA]</scope>
    <source>
        <strain evidence="1 2">SB9</strain>
    </source>
</reference>
<evidence type="ECO:0000313" key="2">
    <source>
        <dbReference type="Proteomes" id="UP000054387"/>
    </source>
</evidence>